<evidence type="ECO:0000313" key="4">
    <source>
        <dbReference type="Proteomes" id="UP000053268"/>
    </source>
</evidence>
<organism evidence="3 4">
    <name type="scientific">Papilio xuthus</name>
    <name type="common">Asian swallowtail butterfly</name>
    <dbReference type="NCBI Taxonomy" id="66420"/>
    <lineage>
        <taxon>Eukaryota</taxon>
        <taxon>Metazoa</taxon>
        <taxon>Ecdysozoa</taxon>
        <taxon>Arthropoda</taxon>
        <taxon>Hexapoda</taxon>
        <taxon>Insecta</taxon>
        <taxon>Pterygota</taxon>
        <taxon>Neoptera</taxon>
        <taxon>Endopterygota</taxon>
        <taxon>Lepidoptera</taxon>
        <taxon>Glossata</taxon>
        <taxon>Ditrysia</taxon>
        <taxon>Papilionoidea</taxon>
        <taxon>Papilionidae</taxon>
        <taxon>Papilioninae</taxon>
        <taxon>Papilio</taxon>
    </lineage>
</organism>
<evidence type="ECO:0000313" key="3">
    <source>
        <dbReference type="EMBL" id="KPI98434.1"/>
    </source>
</evidence>
<gene>
    <name evidence="3" type="ORF">RR46_09650</name>
</gene>
<dbReference type="EMBL" id="KQ459585">
    <property type="protein sequence ID" value="KPI98434.1"/>
    <property type="molecule type" value="Genomic_DNA"/>
</dbReference>
<proteinExistence type="predicted"/>
<dbReference type="STRING" id="66420.A0A194Q0B3"/>
<feature type="region of interest" description="Disordered" evidence="1">
    <location>
        <begin position="129"/>
        <end position="151"/>
    </location>
</feature>
<dbReference type="CDD" id="cd05162">
    <property type="entry name" value="PWWP"/>
    <property type="match status" value="1"/>
</dbReference>
<reference evidence="3 4" key="1">
    <citation type="journal article" date="2015" name="Nat. Commun.">
        <title>Outbred genome sequencing and CRISPR/Cas9 gene editing in butterflies.</title>
        <authorList>
            <person name="Li X."/>
            <person name="Fan D."/>
            <person name="Zhang W."/>
            <person name="Liu G."/>
            <person name="Zhang L."/>
            <person name="Zhao L."/>
            <person name="Fang X."/>
            <person name="Chen L."/>
            <person name="Dong Y."/>
            <person name="Chen Y."/>
            <person name="Ding Y."/>
            <person name="Zhao R."/>
            <person name="Feng M."/>
            <person name="Zhu Y."/>
            <person name="Feng Y."/>
            <person name="Jiang X."/>
            <person name="Zhu D."/>
            <person name="Xiang H."/>
            <person name="Feng X."/>
            <person name="Li S."/>
            <person name="Wang J."/>
            <person name="Zhang G."/>
            <person name="Kronforst M.R."/>
            <person name="Wang W."/>
        </authorList>
    </citation>
    <scope>NUCLEOTIDE SEQUENCE [LARGE SCALE GENOMIC DNA]</scope>
    <source>
        <strain evidence="3">Ya'a_city_454_Px</strain>
        <tissue evidence="3">Whole body</tissue>
    </source>
</reference>
<evidence type="ECO:0000259" key="2">
    <source>
        <dbReference type="Pfam" id="PF00855"/>
    </source>
</evidence>
<feature type="domain" description="PWWP" evidence="2">
    <location>
        <begin position="12"/>
        <end position="86"/>
    </location>
</feature>
<protein>
    <recommendedName>
        <fullName evidence="2">PWWP domain-containing protein</fullName>
    </recommendedName>
</protein>
<dbReference type="InterPro" id="IPR000313">
    <property type="entry name" value="PWWP_dom"/>
</dbReference>
<dbReference type="Gene3D" id="2.30.30.140">
    <property type="match status" value="1"/>
</dbReference>
<accession>A0A194Q0B3</accession>
<dbReference type="Pfam" id="PF00855">
    <property type="entry name" value="PWWP"/>
    <property type="match status" value="1"/>
</dbReference>
<dbReference type="Proteomes" id="UP000053268">
    <property type="component" value="Unassembled WGS sequence"/>
</dbReference>
<evidence type="ECO:0000256" key="1">
    <source>
        <dbReference type="SAM" id="MobiDB-lite"/>
    </source>
</evidence>
<sequence length="190" mass="21791">MCEQSETEYLDGEVVWVKLGSCFWPGEVVGPDKLPPDLLPSFKKPPIAVVKFFQEETFEYVKNTNSIYKYNCSRKNEFINKGLYMYRTKHGLMEKFPEDVIRAETAVGGDIKILTRDEFQEEKKESYAGLFGDPAKRTPQSAKRAKGRYPQSPALRTPIRKIKDKTNYKVHILLQGSKTPATLVHSLRPD</sequence>
<name>A0A194Q0B3_PAPXU</name>
<keyword evidence="4" id="KW-1185">Reference proteome</keyword>
<dbReference type="SUPFAM" id="SSF63748">
    <property type="entry name" value="Tudor/PWWP/MBT"/>
    <property type="match status" value="1"/>
</dbReference>
<dbReference type="AlphaFoldDB" id="A0A194Q0B3"/>